<sequence>HRYHLMNGNNKGQGAFHMDARGHYRNKQVIHMKEDFNHTLVIHFFRAGQKVQGRTAGIRLLETH</sequence>
<proteinExistence type="predicted"/>
<dbReference type="EMBL" id="SNRY01009348">
    <property type="protein sequence ID" value="KAA6307189.1"/>
    <property type="molecule type" value="Genomic_DNA"/>
</dbReference>
<dbReference type="AlphaFoldDB" id="A0A5J4PF93"/>
<organism evidence="1">
    <name type="scientific">termite gut metagenome</name>
    <dbReference type="NCBI Taxonomy" id="433724"/>
    <lineage>
        <taxon>unclassified sequences</taxon>
        <taxon>metagenomes</taxon>
        <taxon>organismal metagenomes</taxon>
    </lineage>
</organism>
<name>A0A5J4PF93_9ZZZZ</name>
<comment type="caution">
    <text evidence="1">The sequence shown here is derived from an EMBL/GenBank/DDBJ whole genome shotgun (WGS) entry which is preliminary data.</text>
</comment>
<accession>A0A5J4PF93</accession>
<gene>
    <name evidence="1" type="ORF">EZS27_041142</name>
</gene>
<reference evidence="1" key="1">
    <citation type="submission" date="2019-03" db="EMBL/GenBank/DDBJ databases">
        <title>Single cell metagenomics reveals metabolic interactions within the superorganism composed of flagellate Streblomastix strix and complex community of Bacteroidetes bacteria on its surface.</title>
        <authorList>
            <person name="Treitli S.C."/>
            <person name="Kolisko M."/>
            <person name="Husnik F."/>
            <person name="Keeling P."/>
            <person name="Hampl V."/>
        </authorList>
    </citation>
    <scope>NUCLEOTIDE SEQUENCE</scope>
    <source>
        <strain evidence="1">STM</strain>
    </source>
</reference>
<feature type="non-terminal residue" evidence="1">
    <location>
        <position position="1"/>
    </location>
</feature>
<protein>
    <submittedName>
        <fullName evidence="1">Uncharacterized protein</fullName>
    </submittedName>
</protein>
<evidence type="ECO:0000313" key="1">
    <source>
        <dbReference type="EMBL" id="KAA6307189.1"/>
    </source>
</evidence>